<evidence type="ECO:0000313" key="2">
    <source>
        <dbReference type="Proteomes" id="UP000051861"/>
    </source>
</evidence>
<proteinExistence type="predicted"/>
<organism evidence="1 2">
    <name type="scientific">candidate division WOR-1 bacterium DG_54_3</name>
    <dbReference type="NCBI Taxonomy" id="1703775"/>
    <lineage>
        <taxon>Bacteria</taxon>
        <taxon>Bacillati</taxon>
        <taxon>Saganbacteria</taxon>
    </lineage>
</organism>
<gene>
    <name evidence="1" type="ORF">AMJ44_09245</name>
</gene>
<dbReference type="Proteomes" id="UP000051861">
    <property type="component" value="Unassembled WGS sequence"/>
</dbReference>
<protein>
    <submittedName>
        <fullName evidence="1">Uncharacterized protein</fullName>
    </submittedName>
</protein>
<comment type="caution">
    <text evidence="1">The sequence shown here is derived from an EMBL/GenBank/DDBJ whole genome shotgun (WGS) entry which is preliminary data.</text>
</comment>
<name>A0A0S7XV22_UNCSA</name>
<accession>A0A0S7XV22</accession>
<sequence length="567" mass="62483">MGDVDYMHIVSTEGKTTGGNQYLAYQRCYLVDPAVNNTNMICETPDNGAQGVTTPVTVIAGLDGCGSFCNVAYFGVGEPSFCPTCGPDDYPNDIAIVAVSSPVSKKVALVFLNKKVTGDAQWDNDVFYTESDSNGYEWFPQYGERAYTEVQACYDYEDNLHIVWTSCQYDPATGTPQTFDANLMHWVNTDPPGINNASIAVPGYWDDLTYGCGSWNRNISKFAISAKPPEYHPDSVFLFCTWTQFRPMDTDPPDQSVNDFANGEIYGNVSQDGGQTWSRGYNLTGTKTPGCDPNADDPCLSEHWSSLAEYMYNGDLHIQYICDRDAGGAIQDAPSIWTENPVMYLHFKQLPTVAACDVNIQLTDPPASWCYPPLKVLPGETRSIIMKLRGLFTLVGSYEVTTDNANVVCNTNCSGQLDPQEEVTVELLINCPGGEGFIAAKVFVDYCQGTDDAATDTIDLHVVQSDDYWECPRDTIRTTIWKDNCVLIAWFCANCEQQVWDKRVEDPDGDNIQPIFSAGPIVATTWAGDTVVGRQDYSDVLTGARDTLHHVVGQDPDQPECASVLSR</sequence>
<reference evidence="1 2" key="1">
    <citation type="journal article" date="2015" name="Microbiome">
        <title>Genomic resolution of linkages in carbon, nitrogen, and sulfur cycling among widespread estuary sediment bacteria.</title>
        <authorList>
            <person name="Baker B.J."/>
            <person name="Lazar C.S."/>
            <person name="Teske A.P."/>
            <person name="Dick G.J."/>
        </authorList>
    </citation>
    <scope>NUCLEOTIDE SEQUENCE [LARGE SCALE GENOMIC DNA]</scope>
    <source>
        <strain evidence="1">DG_54_3</strain>
    </source>
</reference>
<dbReference type="EMBL" id="LIZX01000097">
    <property type="protein sequence ID" value="KPJ65929.1"/>
    <property type="molecule type" value="Genomic_DNA"/>
</dbReference>
<dbReference type="AlphaFoldDB" id="A0A0S7XV22"/>
<evidence type="ECO:0000313" key="1">
    <source>
        <dbReference type="EMBL" id="KPJ65929.1"/>
    </source>
</evidence>